<keyword evidence="4" id="KW-1185">Reference proteome</keyword>
<feature type="compositionally biased region" description="Basic and acidic residues" evidence="2">
    <location>
        <begin position="443"/>
        <end position="453"/>
    </location>
</feature>
<dbReference type="AlphaFoldDB" id="A0A067LSV3"/>
<accession>A0A067LSV3</accession>
<protein>
    <submittedName>
        <fullName evidence="3">Uncharacterized protein</fullName>
    </submittedName>
</protein>
<evidence type="ECO:0000256" key="1">
    <source>
        <dbReference type="SAM" id="Coils"/>
    </source>
</evidence>
<proteinExistence type="predicted"/>
<dbReference type="Proteomes" id="UP000027195">
    <property type="component" value="Unassembled WGS sequence"/>
</dbReference>
<organism evidence="3 4">
    <name type="scientific">Botryobasidium botryosum (strain FD-172 SS1)</name>
    <dbReference type="NCBI Taxonomy" id="930990"/>
    <lineage>
        <taxon>Eukaryota</taxon>
        <taxon>Fungi</taxon>
        <taxon>Dikarya</taxon>
        <taxon>Basidiomycota</taxon>
        <taxon>Agaricomycotina</taxon>
        <taxon>Agaricomycetes</taxon>
        <taxon>Cantharellales</taxon>
        <taxon>Botryobasidiaceae</taxon>
        <taxon>Botryobasidium</taxon>
    </lineage>
</organism>
<gene>
    <name evidence="3" type="ORF">BOTBODRAFT_181850</name>
</gene>
<dbReference type="InParanoid" id="A0A067LSV3"/>
<reference evidence="4" key="1">
    <citation type="journal article" date="2014" name="Proc. Natl. Acad. Sci. U.S.A.">
        <title>Extensive sampling of basidiomycete genomes demonstrates inadequacy of the white-rot/brown-rot paradigm for wood decay fungi.</title>
        <authorList>
            <person name="Riley R."/>
            <person name="Salamov A.A."/>
            <person name="Brown D.W."/>
            <person name="Nagy L.G."/>
            <person name="Floudas D."/>
            <person name="Held B.W."/>
            <person name="Levasseur A."/>
            <person name="Lombard V."/>
            <person name="Morin E."/>
            <person name="Otillar R."/>
            <person name="Lindquist E.A."/>
            <person name="Sun H."/>
            <person name="LaButti K.M."/>
            <person name="Schmutz J."/>
            <person name="Jabbour D."/>
            <person name="Luo H."/>
            <person name="Baker S.E."/>
            <person name="Pisabarro A.G."/>
            <person name="Walton J.D."/>
            <person name="Blanchette R.A."/>
            <person name="Henrissat B."/>
            <person name="Martin F."/>
            <person name="Cullen D."/>
            <person name="Hibbett D.S."/>
            <person name="Grigoriev I.V."/>
        </authorList>
    </citation>
    <scope>NUCLEOTIDE SEQUENCE [LARGE SCALE GENOMIC DNA]</scope>
    <source>
        <strain evidence="4">FD-172 SS1</strain>
    </source>
</reference>
<feature type="coiled-coil region" evidence="1">
    <location>
        <begin position="64"/>
        <end position="98"/>
    </location>
</feature>
<sequence length="521" mass="57649">MVEPDVVIWDSESITNQQSRTDSISRIRYPIFDLRNADVIAGIQSDIQELQARDTAPSKPHKELRTLNKQIAGYRSDVEDLQEKVEDIQDSLYGLRALVDECKTVAANHAGPISNEQDSELRMDIVLAEQKTVIAGLSRAMEKHEMAVSDLATRFANGFSMWTKVADQEMQNLSTSQLQMIYDFLSGVAASTVDPPCPHSLSEEVKNTTTQEDICHTCNPQAETGPIIGIDPDEIRCDHGCQAESKITDSLSFDEDSENDEVYGVQFRQMVAIIADDLIQTFQSYALLTRELCIASHTLSLRNFLRFEAISSTLSLTIEHAKQSHGYDVLPALLNFLRRPAIPLSNTQRVRRFLSHALAPGWAKLAKELHCRAVVVRTACLAARARLLKRLRRRASTVPAEHSLAPSPTVPPNGIDAPNGTFPHDGTLHMIILPKNLRKRSLDTSHDVRKRPPDPGYVQNNTTPVADVPWAKCAKGSGLQQAHPPTTLPSSDVPLAAKLLLGQLLDPSAAYDLKLNAEILR</sequence>
<feature type="region of interest" description="Disordered" evidence="2">
    <location>
        <begin position="443"/>
        <end position="462"/>
    </location>
</feature>
<evidence type="ECO:0000256" key="2">
    <source>
        <dbReference type="SAM" id="MobiDB-lite"/>
    </source>
</evidence>
<dbReference type="EMBL" id="KL198152">
    <property type="protein sequence ID" value="KDQ06154.1"/>
    <property type="molecule type" value="Genomic_DNA"/>
</dbReference>
<evidence type="ECO:0000313" key="4">
    <source>
        <dbReference type="Proteomes" id="UP000027195"/>
    </source>
</evidence>
<dbReference type="HOGENOM" id="CLU_522716_0_0_1"/>
<evidence type="ECO:0000313" key="3">
    <source>
        <dbReference type="EMBL" id="KDQ06154.1"/>
    </source>
</evidence>
<name>A0A067LSV3_BOTB1</name>
<keyword evidence="1" id="KW-0175">Coiled coil</keyword>